<keyword evidence="1" id="KW-1133">Transmembrane helix</keyword>
<dbReference type="RefSeq" id="WP_199493904.1">
    <property type="nucleotide sequence ID" value="NZ_DFMD01000036.1"/>
</dbReference>
<accession>A0ABS0Z093</accession>
<proteinExistence type="predicted"/>
<keyword evidence="1" id="KW-0472">Membrane</keyword>
<organism evidence="2 3">
    <name type="scientific">Idiomarina abyssalis</name>
    <dbReference type="NCBI Taxonomy" id="86102"/>
    <lineage>
        <taxon>Bacteria</taxon>
        <taxon>Pseudomonadati</taxon>
        <taxon>Pseudomonadota</taxon>
        <taxon>Gammaproteobacteria</taxon>
        <taxon>Alteromonadales</taxon>
        <taxon>Idiomarinaceae</taxon>
        <taxon>Idiomarina</taxon>
    </lineage>
</organism>
<evidence type="ECO:0000313" key="3">
    <source>
        <dbReference type="Proteomes" id="UP000655994"/>
    </source>
</evidence>
<comment type="caution">
    <text evidence="2">The sequence shown here is derived from an EMBL/GenBank/DDBJ whole genome shotgun (WGS) entry which is preliminary data.</text>
</comment>
<feature type="transmembrane region" description="Helical" evidence="1">
    <location>
        <begin position="51"/>
        <end position="68"/>
    </location>
</feature>
<dbReference type="Proteomes" id="UP000655994">
    <property type="component" value="Unassembled WGS sequence"/>
</dbReference>
<reference evidence="2 3" key="1">
    <citation type="submission" date="2020-09" db="EMBL/GenBank/DDBJ databases">
        <title>Draft Genomes of Bacterial Isolates from North Pond Shallow Sediments.</title>
        <authorList>
            <person name="Kiel Reese B."/>
            <person name="Mullis M."/>
            <person name="Weisend R.E."/>
        </authorList>
    </citation>
    <scope>NUCLEOTIDE SEQUENCE [LARGE SCALE GENOMIC DNA]</scope>
    <source>
        <strain evidence="2 3">KJE-3</strain>
    </source>
</reference>
<sequence length="76" mass="8733">MSFMIRFIKFIILALIAFVVLVTLFHGVSYILYFLGITSEFLGVEDFKRNYYIVIAASVGFALGESIFKPRKKSRD</sequence>
<name>A0ABS0Z093_9GAMM</name>
<evidence type="ECO:0000313" key="2">
    <source>
        <dbReference type="EMBL" id="MBJ7266090.1"/>
    </source>
</evidence>
<gene>
    <name evidence="2" type="ORF">JHC10_03930</name>
</gene>
<keyword evidence="1" id="KW-0812">Transmembrane</keyword>
<dbReference type="EMBL" id="JAEMOS010000011">
    <property type="protein sequence ID" value="MBJ7266090.1"/>
    <property type="molecule type" value="Genomic_DNA"/>
</dbReference>
<evidence type="ECO:0000256" key="1">
    <source>
        <dbReference type="SAM" id="Phobius"/>
    </source>
</evidence>
<keyword evidence="3" id="KW-1185">Reference proteome</keyword>
<protein>
    <submittedName>
        <fullName evidence="2">Uncharacterized protein</fullName>
    </submittedName>
</protein>